<sequence>MDKKSFIDLLDRYQQGNCSETEKIRVANWYASLDAHSAGDLSDEELSEISKRMEAAIFTPTYSRTPVYRKLYVRLAIAAAVSLITISAALYLFNGNRTEDAFLSEHQELAMVTNKNTSANNQTVELGDHSVVTLQPGASITYPKLFNGADRPVYLKGNAFFSVTKNPKKPFYVYNNNLVVKVLGTSFFVKESANGKAAQVDVNTGKVMVAENAKKSLFAALATKPAKAVLITPNQKAVFDNEDHQLTKSLVDQPLTCAVRAFRAELHNGQLTDERKVAASNHQFSETSLKDIFKILSSEYSIDIRVADESIYACTFTGDISKKGLFEQLSLICQSVSGSYQIEGTSILVKGVKCH</sequence>
<dbReference type="InterPro" id="IPR006860">
    <property type="entry name" value="FecR"/>
</dbReference>
<organism evidence="4 5">
    <name type="scientific">Pedobacter duraquae</name>
    <dbReference type="NCBI Taxonomy" id="425511"/>
    <lineage>
        <taxon>Bacteria</taxon>
        <taxon>Pseudomonadati</taxon>
        <taxon>Bacteroidota</taxon>
        <taxon>Sphingobacteriia</taxon>
        <taxon>Sphingobacteriales</taxon>
        <taxon>Sphingobacteriaceae</taxon>
        <taxon>Pedobacter</taxon>
    </lineage>
</organism>
<dbReference type="Proteomes" id="UP000295499">
    <property type="component" value="Unassembled WGS sequence"/>
</dbReference>
<evidence type="ECO:0000313" key="5">
    <source>
        <dbReference type="Proteomes" id="UP000295499"/>
    </source>
</evidence>
<dbReference type="InterPro" id="IPR032508">
    <property type="entry name" value="FecR_C"/>
</dbReference>
<evidence type="ECO:0000259" key="2">
    <source>
        <dbReference type="Pfam" id="PF04773"/>
    </source>
</evidence>
<dbReference type="GO" id="GO:0016989">
    <property type="term" value="F:sigma factor antagonist activity"/>
    <property type="evidence" value="ECO:0007669"/>
    <property type="project" value="TreeGrafter"/>
</dbReference>
<dbReference type="OrthoDB" id="645173at2"/>
<dbReference type="Pfam" id="PF16344">
    <property type="entry name" value="FecR_C"/>
    <property type="match status" value="1"/>
</dbReference>
<feature type="domain" description="Protein FecR C-terminal" evidence="3">
    <location>
        <begin position="284"/>
        <end position="349"/>
    </location>
</feature>
<dbReference type="PIRSF" id="PIRSF018266">
    <property type="entry name" value="FecR"/>
    <property type="match status" value="1"/>
</dbReference>
<proteinExistence type="predicted"/>
<protein>
    <submittedName>
        <fullName evidence="4">FecR family protein</fullName>
    </submittedName>
</protein>
<dbReference type="InterPro" id="IPR012373">
    <property type="entry name" value="Ferrdict_sens_TM"/>
</dbReference>
<dbReference type="RefSeq" id="WP_133558922.1">
    <property type="nucleotide sequence ID" value="NZ_SNWM01000006.1"/>
</dbReference>
<comment type="caution">
    <text evidence="4">The sequence shown here is derived from an EMBL/GenBank/DDBJ whole genome shotgun (WGS) entry which is preliminary data.</text>
</comment>
<feature type="domain" description="FecR protein" evidence="2">
    <location>
        <begin position="119"/>
        <end position="207"/>
    </location>
</feature>
<reference evidence="4 5" key="1">
    <citation type="submission" date="2019-03" db="EMBL/GenBank/DDBJ databases">
        <title>Genomic Encyclopedia of Archaeal and Bacterial Type Strains, Phase II (KMG-II): from individual species to whole genera.</title>
        <authorList>
            <person name="Goeker M."/>
        </authorList>
    </citation>
    <scope>NUCLEOTIDE SEQUENCE [LARGE SCALE GENOMIC DNA]</scope>
    <source>
        <strain evidence="4 5">DSM 19034</strain>
    </source>
</reference>
<dbReference type="Gene3D" id="2.60.120.1440">
    <property type="match status" value="1"/>
</dbReference>
<name>A0A4R6IDR5_9SPHI</name>
<dbReference type="AlphaFoldDB" id="A0A4R6IDR5"/>
<dbReference type="PANTHER" id="PTHR30273:SF2">
    <property type="entry name" value="PROTEIN FECR"/>
    <property type="match status" value="1"/>
</dbReference>
<dbReference type="PANTHER" id="PTHR30273">
    <property type="entry name" value="PERIPLASMIC SIGNAL SENSOR AND SIGMA FACTOR ACTIVATOR FECR-RELATED"/>
    <property type="match status" value="1"/>
</dbReference>
<keyword evidence="5" id="KW-1185">Reference proteome</keyword>
<dbReference type="Gene3D" id="3.55.50.30">
    <property type="match status" value="1"/>
</dbReference>
<keyword evidence="1" id="KW-1133">Transmembrane helix</keyword>
<keyword evidence="1" id="KW-0472">Membrane</keyword>
<evidence type="ECO:0000313" key="4">
    <source>
        <dbReference type="EMBL" id="TDO19708.1"/>
    </source>
</evidence>
<evidence type="ECO:0000256" key="1">
    <source>
        <dbReference type="SAM" id="Phobius"/>
    </source>
</evidence>
<keyword evidence="1" id="KW-0812">Transmembrane</keyword>
<evidence type="ECO:0000259" key="3">
    <source>
        <dbReference type="Pfam" id="PF16344"/>
    </source>
</evidence>
<dbReference type="EMBL" id="SNWM01000006">
    <property type="protein sequence ID" value="TDO19708.1"/>
    <property type="molecule type" value="Genomic_DNA"/>
</dbReference>
<dbReference type="Pfam" id="PF04773">
    <property type="entry name" value="FecR"/>
    <property type="match status" value="1"/>
</dbReference>
<feature type="transmembrane region" description="Helical" evidence="1">
    <location>
        <begin position="71"/>
        <end position="93"/>
    </location>
</feature>
<accession>A0A4R6IDR5</accession>
<gene>
    <name evidence="4" type="ORF">CLV32_4332</name>
</gene>